<dbReference type="Proteomes" id="UP000731907">
    <property type="component" value="Unassembled WGS sequence"/>
</dbReference>
<evidence type="ECO:0000313" key="1">
    <source>
        <dbReference type="EMBL" id="MBU9696488.1"/>
    </source>
</evidence>
<evidence type="ECO:0008006" key="3">
    <source>
        <dbReference type="Google" id="ProtNLM"/>
    </source>
</evidence>
<gene>
    <name evidence="1" type="ORF">GU927_001375</name>
</gene>
<comment type="caution">
    <text evidence="1">The sequence shown here is derived from an EMBL/GenBank/DDBJ whole genome shotgun (WGS) entry which is preliminary data.</text>
</comment>
<dbReference type="RefSeq" id="WP_161760447.1">
    <property type="nucleotide sequence ID" value="NZ_JAAATX020000001.1"/>
</dbReference>
<accession>A0ABS6IYA2</accession>
<dbReference type="EMBL" id="JAAATX020000001">
    <property type="protein sequence ID" value="MBU9696488.1"/>
    <property type="molecule type" value="Genomic_DNA"/>
</dbReference>
<keyword evidence="2" id="KW-1185">Reference proteome</keyword>
<name>A0ABS6IYA2_9RHOB</name>
<protein>
    <recommendedName>
        <fullName evidence="3">DUF2497 domain-containing protein</fullName>
    </recommendedName>
</protein>
<evidence type="ECO:0000313" key="2">
    <source>
        <dbReference type="Proteomes" id="UP000731907"/>
    </source>
</evidence>
<organism evidence="1 2">
    <name type="scientific">Paragemmobacter amnigenus</name>
    <dbReference type="NCBI Taxonomy" id="2852097"/>
    <lineage>
        <taxon>Bacteria</taxon>
        <taxon>Pseudomonadati</taxon>
        <taxon>Pseudomonadota</taxon>
        <taxon>Alphaproteobacteria</taxon>
        <taxon>Rhodobacterales</taxon>
        <taxon>Paracoccaceae</taxon>
        <taxon>Paragemmobacter</taxon>
    </lineage>
</organism>
<reference evidence="1 2" key="1">
    <citation type="submission" date="2021-06" db="EMBL/GenBank/DDBJ databases">
        <title>Rhodobacteraceae bacterium strain HSP-20.</title>
        <authorList>
            <person name="Chen W.-M."/>
        </authorList>
    </citation>
    <scope>NUCLEOTIDE SEQUENCE [LARGE SCALE GENOMIC DNA]</scope>
    <source>
        <strain evidence="1 2">HSP-20</strain>
    </source>
</reference>
<sequence length="295" mass="31174">MSERLSSVEIEDVLSSIRRLVSDDLRPGAKTAAAAVPAAEAAPAADKLILTPALRIAPEPEGAATPATQGETPEAPAAFQSVRRGAGRVDAVMGEVARGLDEGEADPEIAPGASGRHDWFEFGAAASTPPATPEGVAQEASAEEAEVWAVPGDPEVIAPPEAHDEDGAAGDWAVESPVHDADGAEEAMPDMQEPAETVADVVEPPLTGQGWADAAEAEIRRELEAEAVAVEESVFARFDAADHDDRAFDEEMLRDLVRDIIREELQGALGERITRNVRKLVRSEIARALAVRDFE</sequence>
<proteinExistence type="predicted"/>